<sequence length="127" mass="14296">MAETFPEVIKLARQYKFEDIAVVTNGSFLDAKKVYQALLDYASTIRISIYDWNSDSCSGIDQTLGKIERMRERVEKSGSKMQIGISVLTSDDMASSLISIGKLIRSAGAHWIYFHPTCIKWDQGLPE</sequence>
<dbReference type="InterPro" id="IPR058240">
    <property type="entry name" value="rSAM_sf"/>
</dbReference>
<evidence type="ECO:0000313" key="1">
    <source>
        <dbReference type="EMBL" id="GAH10172.1"/>
    </source>
</evidence>
<protein>
    <recommendedName>
        <fullName evidence="2">Radical SAM core domain-containing protein</fullName>
    </recommendedName>
</protein>
<dbReference type="InterPro" id="IPR013785">
    <property type="entry name" value="Aldolase_TIM"/>
</dbReference>
<accession>X1CQS6</accession>
<dbReference type="EMBL" id="BART01032365">
    <property type="protein sequence ID" value="GAH10172.1"/>
    <property type="molecule type" value="Genomic_DNA"/>
</dbReference>
<dbReference type="SUPFAM" id="SSF102114">
    <property type="entry name" value="Radical SAM enzymes"/>
    <property type="match status" value="1"/>
</dbReference>
<feature type="non-terminal residue" evidence="1">
    <location>
        <position position="127"/>
    </location>
</feature>
<proteinExistence type="predicted"/>
<evidence type="ECO:0008006" key="2">
    <source>
        <dbReference type="Google" id="ProtNLM"/>
    </source>
</evidence>
<gene>
    <name evidence="1" type="ORF">S01H4_55956</name>
</gene>
<organism evidence="1">
    <name type="scientific">marine sediment metagenome</name>
    <dbReference type="NCBI Taxonomy" id="412755"/>
    <lineage>
        <taxon>unclassified sequences</taxon>
        <taxon>metagenomes</taxon>
        <taxon>ecological metagenomes</taxon>
    </lineage>
</organism>
<reference evidence="1" key="1">
    <citation type="journal article" date="2014" name="Front. Microbiol.">
        <title>High frequency of phylogenetically diverse reductive dehalogenase-homologous genes in deep subseafloor sedimentary metagenomes.</title>
        <authorList>
            <person name="Kawai M."/>
            <person name="Futagami T."/>
            <person name="Toyoda A."/>
            <person name="Takaki Y."/>
            <person name="Nishi S."/>
            <person name="Hori S."/>
            <person name="Arai W."/>
            <person name="Tsubouchi T."/>
            <person name="Morono Y."/>
            <person name="Uchiyama I."/>
            <person name="Ito T."/>
            <person name="Fujiyama A."/>
            <person name="Inagaki F."/>
            <person name="Takami H."/>
        </authorList>
    </citation>
    <scope>NUCLEOTIDE SEQUENCE</scope>
    <source>
        <strain evidence="1">Expedition CK06-06</strain>
    </source>
</reference>
<comment type="caution">
    <text evidence="1">The sequence shown here is derived from an EMBL/GenBank/DDBJ whole genome shotgun (WGS) entry which is preliminary data.</text>
</comment>
<dbReference type="AlphaFoldDB" id="X1CQS6"/>
<name>X1CQS6_9ZZZZ</name>
<dbReference type="Gene3D" id="3.20.20.70">
    <property type="entry name" value="Aldolase class I"/>
    <property type="match status" value="1"/>
</dbReference>